<dbReference type="GO" id="GO:0000976">
    <property type="term" value="F:transcription cis-regulatory region binding"/>
    <property type="evidence" value="ECO:0007669"/>
    <property type="project" value="TreeGrafter"/>
</dbReference>
<evidence type="ECO:0000313" key="7">
    <source>
        <dbReference type="EMBL" id="GCD95922.1"/>
    </source>
</evidence>
<feature type="region of interest" description="Disordered" evidence="5">
    <location>
        <begin position="198"/>
        <end position="218"/>
    </location>
</feature>
<dbReference type="EMBL" id="BIFH01000019">
    <property type="protein sequence ID" value="GCD95922.1"/>
    <property type="molecule type" value="Genomic_DNA"/>
</dbReference>
<proteinExistence type="predicted"/>
<dbReference type="PROSITE" id="PS50977">
    <property type="entry name" value="HTH_TETR_2"/>
    <property type="match status" value="1"/>
</dbReference>
<dbReference type="Pfam" id="PF13305">
    <property type="entry name" value="TetR_C_33"/>
    <property type="match status" value="1"/>
</dbReference>
<organism evidence="7 8">
    <name type="scientific">Embleya hyalina</name>
    <dbReference type="NCBI Taxonomy" id="516124"/>
    <lineage>
        <taxon>Bacteria</taxon>
        <taxon>Bacillati</taxon>
        <taxon>Actinomycetota</taxon>
        <taxon>Actinomycetes</taxon>
        <taxon>Kitasatosporales</taxon>
        <taxon>Streptomycetaceae</taxon>
        <taxon>Embleya</taxon>
    </lineage>
</organism>
<reference evidence="7 8" key="1">
    <citation type="submission" date="2018-12" db="EMBL/GenBank/DDBJ databases">
        <title>Draft genome sequence of Embleya hyalina NBRC 13850T.</title>
        <authorList>
            <person name="Komaki H."/>
            <person name="Hosoyama A."/>
            <person name="Kimura A."/>
            <person name="Ichikawa N."/>
            <person name="Tamura T."/>
        </authorList>
    </citation>
    <scope>NUCLEOTIDE SEQUENCE [LARGE SCALE GENOMIC DNA]</scope>
    <source>
        <strain evidence="7 8">NBRC 13850</strain>
    </source>
</reference>
<gene>
    <name evidence="7" type="ORF">EHYA_03606</name>
</gene>
<dbReference type="PANTHER" id="PTHR30055:SF234">
    <property type="entry name" value="HTH-TYPE TRANSCRIPTIONAL REGULATOR BETI"/>
    <property type="match status" value="1"/>
</dbReference>
<dbReference type="PRINTS" id="PR00455">
    <property type="entry name" value="HTHTETR"/>
</dbReference>
<keyword evidence="8" id="KW-1185">Reference proteome</keyword>
<evidence type="ECO:0000256" key="4">
    <source>
        <dbReference type="PROSITE-ProRule" id="PRU00335"/>
    </source>
</evidence>
<dbReference type="OrthoDB" id="3173376at2"/>
<evidence type="ECO:0000256" key="3">
    <source>
        <dbReference type="ARBA" id="ARBA00023163"/>
    </source>
</evidence>
<evidence type="ECO:0000256" key="2">
    <source>
        <dbReference type="ARBA" id="ARBA00023125"/>
    </source>
</evidence>
<dbReference type="Gene3D" id="1.10.357.10">
    <property type="entry name" value="Tetracycline Repressor, domain 2"/>
    <property type="match status" value="1"/>
</dbReference>
<dbReference type="Pfam" id="PF00440">
    <property type="entry name" value="TetR_N"/>
    <property type="match status" value="1"/>
</dbReference>
<evidence type="ECO:0000259" key="6">
    <source>
        <dbReference type="PROSITE" id="PS50977"/>
    </source>
</evidence>
<dbReference type="RefSeq" id="WP_126638021.1">
    <property type="nucleotide sequence ID" value="NZ_BIFH01000019.1"/>
</dbReference>
<dbReference type="InterPro" id="IPR001647">
    <property type="entry name" value="HTH_TetR"/>
</dbReference>
<dbReference type="InterPro" id="IPR009057">
    <property type="entry name" value="Homeodomain-like_sf"/>
</dbReference>
<name>A0A401YMT8_9ACTN</name>
<evidence type="ECO:0000256" key="5">
    <source>
        <dbReference type="SAM" id="MobiDB-lite"/>
    </source>
</evidence>
<feature type="compositionally biased region" description="Basic residues" evidence="5">
    <location>
        <begin position="207"/>
        <end position="218"/>
    </location>
</feature>
<dbReference type="SUPFAM" id="SSF46689">
    <property type="entry name" value="Homeodomain-like"/>
    <property type="match status" value="1"/>
</dbReference>
<dbReference type="Proteomes" id="UP000286931">
    <property type="component" value="Unassembled WGS sequence"/>
</dbReference>
<comment type="caution">
    <text evidence="7">The sequence shown here is derived from an EMBL/GenBank/DDBJ whole genome shotgun (WGS) entry which is preliminary data.</text>
</comment>
<dbReference type="AlphaFoldDB" id="A0A401YMT8"/>
<keyword evidence="1" id="KW-0805">Transcription regulation</keyword>
<dbReference type="PANTHER" id="PTHR30055">
    <property type="entry name" value="HTH-TYPE TRANSCRIPTIONAL REGULATOR RUTR"/>
    <property type="match status" value="1"/>
</dbReference>
<evidence type="ECO:0000256" key="1">
    <source>
        <dbReference type="ARBA" id="ARBA00023015"/>
    </source>
</evidence>
<feature type="domain" description="HTH tetR-type" evidence="6">
    <location>
        <begin position="9"/>
        <end position="69"/>
    </location>
</feature>
<dbReference type="InterPro" id="IPR025996">
    <property type="entry name" value="MT1864/Rv1816-like_C"/>
</dbReference>
<keyword evidence="2 4" id="KW-0238">DNA-binding</keyword>
<accession>A0A401YMT8</accession>
<protein>
    <submittedName>
        <fullName evidence="7">TetR family transcriptional regulator</fullName>
    </submittedName>
</protein>
<keyword evidence="3" id="KW-0804">Transcription</keyword>
<dbReference type="SUPFAM" id="SSF48498">
    <property type="entry name" value="Tetracyclin repressor-like, C-terminal domain"/>
    <property type="match status" value="1"/>
</dbReference>
<sequence>MGKREEVRRRTFAEILDVAGRMAEAEGWQAVTIRRIAAEIGYSAPVIYQHFANKEAVLRKLLERANADLLARMRSAVADEPAARGPHLAAAAYLEFARSQPGPYQLVSGGAGTGVDAATRRAAAAEVLAFTRRVVHAWAADSAAGPVDLDDACDLLWGTLHGLAGIGSIEDVGFDRALHLAEQAVSALLGYWSARPAPPADPDAPHPHTHSPHVRGEK</sequence>
<evidence type="ECO:0000313" key="8">
    <source>
        <dbReference type="Proteomes" id="UP000286931"/>
    </source>
</evidence>
<dbReference type="InterPro" id="IPR036271">
    <property type="entry name" value="Tet_transcr_reg_TetR-rel_C_sf"/>
</dbReference>
<dbReference type="InterPro" id="IPR050109">
    <property type="entry name" value="HTH-type_TetR-like_transc_reg"/>
</dbReference>
<feature type="DNA-binding region" description="H-T-H motif" evidence="4">
    <location>
        <begin position="32"/>
        <end position="51"/>
    </location>
</feature>
<dbReference type="GO" id="GO:0003700">
    <property type="term" value="F:DNA-binding transcription factor activity"/>
    <property type="evidence" value="ECO:0007669"/>
    <property type="project" value="TreeGrafter"/>
</dbReference>